<dbReference type="InterPro" id="IPR033711">
    <property type="entry name" value="TBP_archaea"/>
</dbReference>
<evidence type="ECO:0000256" key="1">
    <source>
        <dbReference type="ARBA" id="ARBA00005560"/>
    </source>
</evidence>
<keyword evidence="2" id="KW-0805">Transcription regulation</keyword>
<gene>
    <name evidence="6" type="ORF">B1B_16535</name>
</gene>
<dbReference type="GO" id="GO:0006352">
    <property type="term" value="P:DNA-templated transcription initiation"/>
    <property type="evidence" value="ECO:0007669"/>
    <property type="project" value="InterPro"/>
</dbReference>
<evidence type="ECO:0000313" key="6">
    <source>
        <dbReference type="EMBL" id="EQD36391.1"/>
    </source>
</evidence>
<dbReference type="InterPro" id="IPR012295">
    <property type="entry name" value="TBP_dom_sf"/>
</dbReference>
<evidence type="ECO:0000256" key="2">
    <source>
        <dbReference type="ARBA" id="ARBA00023015"/>
    </source>
</evidence>
<evidence type="ECO:0000256" key="5">
    <source>
        <dbReference type="ARBA" id="ARBA00025680"/>
    </source>
</evidence>
<dbReference type="CDD" id="cd04518">
    <property type="entry name" value="TBP_archaea"/>
    <property type="match status" value="1"/>
</dbReference>
<reference evidence="6" key="2">
    <citation type="journal article" date="2014" name="ISME J.">
        <title>Microbial stratification in low pH oxic and suboxic macroscopic growths along an acid mine drainage.</title>
        <authorList>
            <person name="Mendez-Garcia C."/>
            <person name="Mesa V."/>
            <person name="Sprenger R.R."/>
            <person name="Richter M."/>
            <person name="Diez M.S."/>
            <person name="Solano J."/>
            <person name="Bargiela R."/>
            <person name="Golyshina O.V."/>
            <person name="Manteca A."/>
            <person name="Ramos J.L."/>
            <person name="Gallego J.R."/>
            <person name="Llorente I."/>
            <person name="Martins Dos Santos V.A."/>
            <person name="Jensen O.N."/>
            <person name="Pelaez A.I."/>
            <person name="Sanchez J."/>
            <person name="Ferrer M."/>
        </authorList>
    </citation>
    <scope>NUCLEOTIDE SEQUENCE</scope>
</reference>
<comment type="similarity">
    <text evidence="1">Belongs to the TBP family.</text>
</comment>
<evidence type="ECO:0000256" key="4">
    <source>
        <dbReference type="ARBA" id="ARBA00023163"/>
    </source>
</evidence>
<dbReference type="AlphaFoldDB" id="T0YLT1"/>
<dbReference type="FunFam" id="3.30.310.10:FF:000010">
    <property type="entry name" value="TATA-box-binding protein"/>
    <property type="match status" value="1"/>
</dbReference>
<proteinExistence type="inferred from homology"/>
<keyword evidence="3" id="KW-0238">DNA-binding</keyword>
<dbReference type="InterPro" id="IPR030491">
    <property type="entry name" value="TBP_CS"/>
</dbReference>
<accession>T0YLT1</accession>
<dbReference type="InterPro" id="IPR000814">
    <property type="entry name" value="TBP"/>
</dbReference>
<keyword evidence="4" id="KW-0804">Transcription</keyword>
<organism evidence="6">
    <name type="scientific">mine drainage metagenome</name>
    <dbReference type="NCBI Taxonomy" id="410659"/>
    <lineage>
        <taxon>unclassified sequences</taxon>
        <taxon>metagenomes</taxon>
        <taxon>ecological metagenomes</taxon>
    </lineage>
</organism>
<protein>
    <submittedName>
        <fullName evidence="6">Transcription factor</fullName>
    </submittedName>
</protein>
<dbReference type="Pfam" id="PF00352">
    <property type="entry name" value="TBP"/>
    <property type="match status" value="2"/>
</dbReference>
<dbReference type="Gene3D" id="3.30.310.10">
    <property type="entry name" value="TATA-Binding Protein"/>
    <property type="match status" value="2"/>
</dbReference>
<dbReference type="NCBIfam" id="NF001593">
    <property type="entry name" value="PRK00394.1-2"/>
    <property type="match status" value="1"/>
</dbReference>
<name>T0YLT1_9ZZZZ</name>
<dbReference type="FunFam" id="3.30.310.10:FF:000007">
    <property type="entry name" value="TATA-box-binding protein"/>
    <property type="match status" value="1"/>
</dbReference>
<sequence>MAKIRIENVVASTSLGDELDLQSIALALDGAEYEPEQFPGLIYRLKQPKTAILLFRSGKVVCTGAKSMAEVEESIHKVAQQIRKAGQKVNTRPKIEVQNIVASSDLESEINLNAIAVTLGLERVEYEPEQFPGLVCRIEEPRVVVLLFGSGKLVCTGARKPSDVEVAVQKITKELQGAGLLR</sequence>
<comment type="function">
    <text evidence="5">General factor that plays a role in the activation of archaeal genes transcribed by RNA polymerase. Binds specifically to the TATA box promoter element which lies close to the position of transcription initiation.</text>
</comment>
<reference evidence="6" key="1">
    <citation type="submission" date="2013-08" db="EMBL/GenBank/DDBJ databases">
        <authorList>
            <person name="Mendez C."/>
            <person name="Richter M."/>
            <person name="Ferrer M."/>
            <person name="Sanchez J."/>
        </authorList>
    </citation>
    <scope>NUCLEOTIDE SEQUENCE</scope>
</reference>
<dbReference type="PRINTS" id="PR00686">
    <property type="entry name" value="TIFACTORIID"/>
</dbReference>
<dbReference type="SUPFAM" id="SSF55945">
    <property type="entry name" value="TATA-box binding protein-like"/>
    <property type="match status" value="2"/>
</dbReference>
<comment type="caution">
    <text evidence="6">The sequence shown here is derived from an EMBL/GenBank/DDBJ whole genome shotgun (WGS) entry which is preliminary data.</text>
</comment>
<dbReference type="GO" id="GO:0003677">
    <property type="term" value="F:DNA binding"/>
    <property type="evidence" value="ECO:0007669"/>
    <property type="project" value="UniProtKB-KW"/>
</dbReference>
<dbReference type="NCBIfam" id="NF001597">
    <property type="entry name" value="PRK00394.2-2"/>
    <property type="match status" value="1"/>
</dbReference>
<dbReference type="PROSITE" id="PS00351">
    <property type="entry name" value="TFIID"/>
    <property type="match status" value="2"/>
</dbReference>
<dbReference type="EMBL" id="AUZY01010999">
    <property type="protein sequence ID" value="EQD36391.1"/>
    <property type="molecule type" value="Genomic_DNA"/>
</dbReference>
<evidence type="ECO:0000256" key="3">
    <source>
        <dbReference type="ARBA" id="ARBA00023125"/>
    </source>
</evidence>
<dbReference type="PANTHER" id="PTHR10126">
    <property type="entry name" value="TATA-BOX BINDING PROTEIN"/>
    <property type="match status" value="1"/>
</dbReference>
<dbReference type="HAMAP" id="MF_00408">
    <property type="entry name" value="TATA_bind_prot_arch"/>
    <property type="match status" value="1"/>
</dbReference>